<feature type="transmembrane region" description="Helical" evidence="1">
    <location>
        <begin position="176"/>
        <end position="194"/>
    </location>
</feature>
<keyword evidence="3" id="KW-1185">Reference proteome</keyword>
<evidence type="ECO:0000313" key="2">
    <source>
        <dbReference type="EMBL" id="RJX40182.1"/>
    </source>
</evidence>
<dbReference type="RefSeq" id="WP_120110217.1">
    <property type="nucleotide sequence ID" value="NZ_QXQB01000002.1"/>
</dbReference>
<dbReference type="Proteomes" id="UP000267798">
    <property type="component" value="Unassembled WGS sequence"/>
</dbReference>
<dbReference type="AlphaFoldDB" id="A0A3A6PER3"/>
<dbReference type="InterPro" id="IPR021359">
    <property type="entry name" value="DUF2812"/>
</dbReference>
<evidence type="ECO:0000313" key="3">
    <source>
        <dbReference type="Proteomes" id="UP000267798"/>
    </source>
</evidence>
<keyword evidence="1" id="KW-0472">Membrane</keyword>
<dbReference type="EMBL" id="QXQB01000002">
    <property type="protein sequence ID" value="RJX40182.1"/>
    <property type="molecule type" value="Genomic_DNA"/>
</dbReference>
<accession>A0A3A6PER3</accession>
<comment type="caution">
    <text evidence="2">The sequence shown here is derived from an EMBL/GenBank/DDBJ whole genome shotgun (WGS) entry which is preliminary data.</text>
</comment>
<protein>
    <submittedName>
        <fullName evidence="2">DUF2812 domain-containing protein</fullName>
    </submittedName>
</protein>
<dbReference type="Pfam" id="PF11193">
    <property type="entry name" value="DUF2812"/>
    <property type="match status" value="1"/>
</dbReference>
<evidence type="ECO:0000256" key="1">
    <source>
        <dbReference type="SAM" id="Phobius"/>
    </source>
</evidence>
<organism evidence="2 3">
    <name type="scientific">Paenibacillus pinisoli</name>
    <dbReference type="NCBI Taxonomy" id="1276110"/>
    <lineage>
        <taxon>Bacteria</taxon>
        <taxon>Bacillati</taxon>
        <taxon>Bacillota</taxon>
        <taxon>Bacilli</taxon>
        <taxon>Bacillales</taxon>
        <taxon>Paenibacillaceae</taxon>
        <taxon>Paenibacillus</taxon>
    </lineage>
</organism>
<proteinExistence type="predicted"/>
<dbReference type="OrthoDB" id="8757095at2"/>
<sequence length="207" mass="23829">MRRHKYFVDLEKEEQWLNDMASQGHLLARKSMFGYEFEPAVSGLDTVIRIDYRTFRRTSDFEDYLALFEDCGWTHIAGTRSSGAQYFRKTGTAMGEDIFSDMDSKAGRYKRLADMWTSLAACFIPLFAVLLTTKSIDLAAFLNPKELYLTPGLWEKQGSAFWGSFLFETPFALGRGFLWMTIPVMIVLAGFCSYKAKKQYDANRNMQ</sequence>
<keyword evidence="1" id="KW-0812">Transmembrane</keyword>
<keyword evidence="1" id="KW-1133">Transmembrane helix</keyword>
<gene>
    <name evidence="2" type="ORF">D3P09_12545</name>
</gene>
<name>A0A3A6PER3_9BACL</name>
<reference evidence="2 3" key="1">
    <citation type="submission" date="2018-09" db="EMBL/GenBank/DDBJ databases">
        <title>Paenibacillus aracenensis nov. sp. isolated from a cave in southern Spain.</title>
        <authorList>
            <person name="Jurado V."/>
            <person name="Gutierrez-Patricio S."/>
            <person name="Gonzalez-Pimentel J.L."/>
            <person name="Miller A.Z."/>
            <person name="Laiz L."/>
            <person name="Saiz-Jimenez C."/>
        </authorList>
    </citation>
    <scope>NUCLEOTIDE SEQUENCE [LARGE SCALE GENOMIC DNA]</scope>
    <source>
        <strain evidence="2 3">JCM 19203</strain>
    </source>
</reference>
<feature type="transmembrane region" description="Helical" evidence="1">
    <location>
        <begin position="112"/>
        <end position="131"/>
    </location>
</feature>